<accession>F0SX24</accession>
<dbReference type="Proteomes" id="UP000007488">
    <property type="component" value="Chromosome"/>
</dbReference>
<dbReference type="STRING" id="645991.Sgly_1506"/>
<name>F0SX24_SYNGF</name>
<evidence type="ECO:0000313" key="2">
    <source>
        <dbReference type="Proteomes" id="UP000007488"/>
    </source>
</evidence>
<dbReference type="EMBL" id="CP002547">
    <property type="protein sequence ID" value="ADY55807.1"/>
    <property type="molecule type" value="Genomic_DNA"/>
</dbReference>
<organism evidence="1 2">
    <name type="scientific">Syntrophobotulus glycolicus (strain DSM 8271 / FlGlyR)</name>
    <dbReference type="NCBI Taxonomy" id="645991"/>
    <lineage>
        <taxon>Bacteria</taxon>
        <taxon>Bacillati</taxon>
        <taxon>Bacillota</taxon>
        <taxon>Clostridia</taxon>
        <taxon>Eubacteriales</taxon>
        <taxon>Desulfitobacteriaceae</taxon>
        <taxon>Syntrophobotulus</taxon>
    </lineage>
</organism>
<dbReference type="AlphaFoldDB" id="F0SX24"/>
<sequence length="47" mass="5644">MVYIFALISIAVVVVCYCCLAISTRHDREEDREQAERLWEWKCTHKK</sequence>
<proteinExistence type="predicted"/>
<reference evidence="1 2" key="1">
    <citation type="journal article" date="2011" name="Stand. Genomic Sci.">
        <title>Complete genome sequence of Syntrophobotulus glycolicus type strain (FlGlyR).</title>
        <authorList>
            <person name="Han C."/>
            <person name="Mwirichia R."/>
            <person name="Chertkov O."/>
            <person name="Held B."/>
            <person name="Lapidus A."/>
            <person name="Nolan M."/>
            <person name="Lucas S."/>
            <person name="Hammon N."/>
            <person name="Deshpande S."/>
            <person name="Cheng J.F."/>
            <person name="Tapia R."/>
            <person name="Goodwin L."/>
            <person name="Pitluck S."/>
            <person name="Huntemann M."/>
            <person name="Liolios K."/>
            <person name="Ivanova N."/>
            <person name="Pagani I."/>
            <person name="Mavromatis K."/>
            <person name="Ovchinikova G."/>
            <person name="Pati A."/>
            <person name="Chen A."/>
            <person name="Palaniappan K."/>
            <person name="Land M."/>
            <person name="Hauser L."/>
            <person name="Brambilla E.M."/>
            <person name="Rohde M."/>
            <person name="Spring S."/>
            <person name="Sikorski J."/>
            <person name="Goker M."/>
            <person name="Woyke T."/>
            <person name="Bristow J."/>
            <person name="Eisen J.A."/>
            <person name="Markowitz V."/>
            <person name="Hugenholtz P."/>
            <person name="Kyrpides N.C."/>
            <person name="Klenk H.P."/>
            <person name="Detter J.C."/>
        </authorList>
    </citation>
    <scope>NUCLEOTIDE SEQUENCE [LARGE SCALE GENOMIC DNA]</scope>
    <source>
        <strain evidence="2">DSM 8271 / FlGlyR</strain>
    </source>
</reference>
<evidence type="ECO:0000313" key="1">
    <source>
        <dbReference type="EMBL" id="ADY55807.1"/>
    </source>
</evidence>
<reference evidence="2" key="2">
    <citation type="submission" date="2011-02" db="EMBL/GenBank/DDBJ databases">
        <title>The complete genome of Syntrophobotulus glycolicus DSM 8271.</title>
        <authorList>
            <person name="Lucas S."/>
            <person name="Copeland A."/>
            <person name="Lapidus A."/>
            <person name="Bruce D."/>
            <person name="Goodwin L."/>
            <person name="Pitluck S."/>
            <person name="Kyrpides N."/>
            <person name="Mavromatis K."/>
            <person name="Pagani I."/>
            <person name="Ivanova N."/>
            <person name="Mikhailova N."/>
            <person name="Chertkov O."/>
            <person name="Held B."/>
            <person name="Detter J.C."/>
            <person name="Tapia R."/>
            <person name="Han C."/>
            <person name="Land M."/>
            <person name="Hauser L."/>
            <person name="Markowitz V."/>
            <person name="Cheng J.-F."/>
            <person name="Hugenholtz P."/>
            <person name="Woyke T."/>
            <person name="Wu D."/>
            <person name="Spring S."/>
            <person name="Schroeder M."/>
            <person name="Brambilla E."/>
            <person name="Klenk H.-P."/>
            <person name="Eisen J.A."/>
        </authorList>
    </citation>
    <scope>NUCLEOTIDE SEQUENCE [LARGE SCALE GENOMIC DNA]</scope>
    <source>
        <strain evidence="2">DSM 8271 / FlGlyR</strain>
    </source>
</reference>
<dbReference type="KEGG" id="sgy:Sgly_1506"/>
<dbReference type="RefSeq" id="WP_013624677.1">
    <property type="nucleotide sequence ID" value="NC_015172.1"/>
</dbReference>
<keyword evidence="2" id="KW-1185">Reference proteome</keyword>
<gene>
    <name evidence="1" type="ordered locus">Sgly_1506</name>
</gene>
<dbReference type="HOGENOM" id="CLU_3174127_0_0_9"/>
<protein>
    <submittedName>
        <fullName evidence="1">Uncharacterized protein</fullName>
    </submittedName>
</protein>